<comment type="caution">
    <text evidence="2">The sequence shown here is derived from an EMBL/GenBank/DDBJ whole genome shotgun (WGS) entry which is preliminary data.</text>
</comment>
<dbReference type="Pfam" id="PF01584">
    <property type="entry name" value="CheW"/>
    <property type="match status" value="1"/>
</dbReference>
<dbReference type="SMART" id="SM00260">
    <property type="entry name" value="CheW"/>
    <property type="match status" value="1"/>
</dbReference>
<dbReference type="EMBL" id="JAUZEE010000007">
    <property type="protein sequence ID" value="MDP4301688.1"/>
    <property type="molecule type" value="Genomic_DNA"/>
</dbReference>
<feature type="domain" description="CheW-like" evidence="1">
    <location>
        <begin position="27"/>
        <end position="173"/>
    </location>
</feature>
<dbReference type="Gene3D" id="2.40.50.180">
    <property type="entry name" value="CheA-289, Domain 4"/>
    <property type="match status" value="1"/>
</dbReference>
<reference evidence="2 3" key="1">
    <citation type="submission" date="2023-08" db="EMBL/GenBank/DDBJ databases">
        <authorList>
            <person name="Roldan D.M."/>
            <person name="Menes R.J."/>
        </authorList>
    </citation>
    <scope>NUCLEOTIDE SEQUENCE [LARGE SCALE GENOMIC DNA]</scope>
    <source>
        <strain evidence="2 3">CCM 2812</strain>
    </source>
</reference>
<dbReference type="Proteomes" id="UP001235760">
    <property type="component" value="Unassembled WGS sequence"/>
</dbReference>
<dbReference type="RefSeq" id="WP_305750237.1">
    <property type="nucleotide sequence ID" value="NZ_JAUZEE010000007.1"/>
</dbReference>
<keyword evidence="3" id="KW-1185">Reference proteome</keyword>
<gene>
    <name evidence="2" type="ORF">Q8X39_13680</name>
</gene>
<evidence type="ECO:0000313" key="2">
    <source>
        <dbReference type="EMBL" id="MDP4301688.1"/>
    </source>
</evidence>
<accession>A0ABT9G5C8</accession>
<evidence type="ECO:0000259" key="1">
    <source>
        <dbReference type="PROSITE" id="PS50851"/>
    </source>
</evidence>
<evidence type="ECO:0000313" key="3">
    <source>
        <dbReference type="Proteomes" id="UP001235760"/>
    </source>
</evidence>
<dbReference type="SUPFAM" id="SSF50341">
    <property type="entry name" value="CheW-like"/>
    <property type="match status" value="1"/>
</dbReference>
<name>A0ABT9G5C8_LEPDI</name>
<dbReference type="InterPro" id="IPR002545">
    <property type="entry name" value="CheW-lke_dom"/>
</dbReference>
<organism evidence="2 3">
    <name type="scientific">Leptothrix discophora</name>
    <dbReference type="NCBI Taxonomy" id="89"/>
    <lineage>
        <taxon>Bacteria</taxon>
        <taxon>Pseudomonadati</taxon>
        <taxon>Pseudomonadota</taxon>
        <taxon>Betaproteobacteria</taxon>
        <taxon>Burkholderiales</taxon>
        <taxon>Sphaerotilaceae</taxon>
        <taxon>Leptothrix</taxon>
    </lineage>
</organism>
<dbReference type="PROSITE" id="PS50851">
    <property type="entry name" value="CHEW"/>
    <property type="match status" value="1"/>
</dbReference>
<sequence length="180" mass="19554">MANKEALRELQGRLAERLHEVKTQERLQSWLAVESGGCGFLFPLSEAGEIFQCGALVKVPHAAPWYLGVANLRGVLSGVVDLGRYLGLRGPSAGAEPAEGSEQDRVVAFNPSLDVNVALRVDHLAGLRNASQLMQMPDDGVVRPGFVGARYRDAVGRIWVELRLAALARDERFLRIVGAL</sequence>
<protein>
    <submittedName>
        <fullName evidence="2">Chemotaxis protein CheW</fullName>
    </submittedName>
</protein>
<dbReference type="InterPro" id="IPR036061">
    <property type="entry name" value="CheW-like_dom_sf"/>
</dbReference>
<proteinExistence type="predicted"/>